<reference evidence="13" key="1">
    <citation type="submission" date="2016-10" db="EMBL/GenBank/DDBJ databases">
        <authorList>
            <person name="Varghese N."/>
        </authorList>
    </citation>
    <scope>NUCLEOTIDE SEQUENCE [LARGE SCALE GENOMIC DNA]</scope>
    <source>
        <strain evidence="13">DSM 24868</strain>
    </source>
</reference>
<evidence type="ECO:0000256" key="6">
    <source>
        <dbReference type="ARBA" id="ARBA00022692"/>
    </source>
</evidence>
<evidence type="ECO:0000256" key="1">
    <source>
        <dbReference type="ARBA" id="ARBA00002254"/>
    </source>
</evidence>
<keyword evidence="4 10" id="KW-1003">Cell membrane</keyword>
<dbReference type="PANTHER" id="PTHR35091:SF2">
    <property type="entry name" value="FLAGELLAR PROTEIN FLIL"/>
    <property type="match status" value="1"/>
</dbReference>
<dbReference type="AlphaFoldDB" id="A0A1H7A1Y7"/>
<evidence type="ECO:0000256" key="8">
    <source>
        <dbReference type="ARBA" id="ARBA00022989"/>
    </source>
</evidence>
<dbReference type="Proteomes" id="UP000183315">
    <property type="component" value="Unassembled WGS sequence"/>
</dbReference>
<comment type="function">
    <text evidence="1 10">Controls the rotational direction of flagella during chemotaxis.</text>
</comment>
<evidence type="ECO:0000256" key="9">
    <source>
        <dbReference type="ARBA" id="ARBA00023136"/>
    </source>
</evidence>
<dbReference type="RefSeq" id="WP_042216856.1">
    <property type="nucleotide sequence ID" value="NZ_BBLU01000023.1"/>
</dbReference>
<keyword evidence="8 10" id="KW-1133">Transmembrane helix</keyword>
<dbReference type="GO" id="GO:0005886">
    <property type="term" value="C:plasma membrane"/>
    <property type="evidence" value="ECO:0007669"/>
    <property type="project" value="UniProtKB-SubCell"/>
</dbReference>
<dbReference type="PANTHER" id="PTHR35091">
    <property type="entry name" value="FLAGELLAR PROTEIN FLIL"/>
    <property type="match status" value="1"/>
</dbReference>
<keyword evidence="7 10" id="KW-0283">Flagellar rotation</keyword>
<keyword evidence="12" id="KW-0969">Cilium</keyword>
<dbReference type="GO" id="GO:0006935">
    <property type="term" value="P:chemotaxis"/>
    <property type="evidence" value="ECO:0007669"/>
    <property type="project" value="UniProtKB-KW"/>
</dbReference>
<evidence type="ECO:0000313" key="12">
    <source>
        <dbReference type="EMBL" id="SEJ56032.1"/>
    </source>
</evidence>
<keyword evidence="13" id="KW-1185">Reference proteome</keyword>
<evidence type="ECO:0000256" key="3">
    <source>
        <dbReference type="ARBA" id="ARBA00008281"/>
    </source>
</evidence>
<dbReference type="STRING" id="1043493.SAMN05421637_2192"/>
<feature type="region of interest" description="Disordered" evidence="11">
    <location>
        <begin position="1"/>
        <end position="40"/>
    </location>
</feature>
<accession>A0A1H7A1Y7</accession>
<name>A0A1H7A1Y7_9MICO</name>
<feature type="transmembrane region" description="Helical" evidence="10">
    <location>
        <begin position="43"/>
        <end position="63"/>
    </location>
</feature>
<comment type="subcellular location">
    <subcellularLocation>
        <location evidence="2">Cell membrane</location>
        <topology evidence="2">Single-pass membrane protein</topology>
    </subcellularLocation>
</comment>
<dbReference type="eggNOG" id="COG1580">
    <property type="taxonomic scope" value="Bacteria"/>
</dbReference>
<evidence type="ECO:0000256" key="10">
    <source>
        <dbReference type="RuleBase" id="RU364125"/>
    </source>
</evidence>
<protein>
    <recommendedName>
        <fullName evidence="10">Flagellar protein FliL</fullName>
    </recommendedName>
</protein>
<dbReference type="InterPro" id="IPR005503">
    <property type="entry name" value="FliL"/>
</dbReference>
<evidence type="ECO:0000256" key="4">
    <source>
        <dbReference type="ARBA" id="ARBA00022475"/>
    </source>
</evidence>
<keyword evidence="9 10" id="KW-0472">Membrane</keyword>
<gene>
    <name evidence="12" type="ORF">SAMN05421637_2192</name>
</gene>
<dbReference type="GO" id="GO:0009425">
    <property type="term" value="C:bacterial-type flagellum basal body"/>
    <property type="evidence" value="ECO:0007669"/>
    <property type="project" value="InterPro"/>
</dbReference>
<comment type="similarity">
    <text evidence="3 10">Belongs to the FliL family.</text>
</comment>
<proteinExistence type="inferred from homology"/>
<keyword evidence="6 10" id="KW-0812">Transmembrane</keyword>
<dbReference type="GO" id="GO:0071978">
    <property type="term" value="P:bacterial-type flagellum-dependent swarming motility"/>
    <property type="evidence" value="ECO:0007669"/>
    <property type="project" value="TreeGrafter"/>
</dbReference>
<evidence type="ECO:0000256" key="5">
    <source>
        <dbReference type="ARBA" id="ARBA00022500"/>
    </source>
</evidence>
<evidence type="ECO:0000256" key="2">
    <source>
        <dbReference type="ARBA" id="ARBA00004162"/>
    </source>
</evidence>
<keyword evidence="12" id="KW-0282">Flagellum</keyword>
<evidence type="ECO:0000256" key="11">
    <source>
        <dbReference type="SAM" id="MobiDB-lite"/>
    </source>
</evidence>
<evidence type="ECO:0000313" key="13">
    <source>
        <dbReference type="Proteomes" id="UP000183315"/>
    </source>
</evidence>
<organism evidence="12 13">
    <name type="scientific">Demequina mangrovi</name>
    <dbReference type="NCBI Taxonomy" id="1043493"/>
    <lineage>
        <taxon>Bacteria</taxon>
        <taxon>Bacillati</taxon>
        <taxon>Actinomycetota</taxon>
        <taxon>Actinomycetes</taxon>
        <taxon>Micrococcales</taxon>
        <taxon>Demequinaceae</taxon>
        <taxon>Demequina</taxon>
    </lineage>
</organism>
<keyword evidence="5 10" id="KW-0145">Chemotaxis</keyword>
<dbReference type="Pfam" id="PF03748">
    <property type="entry name" value="FliL"/>
    <property type="match status" value="1"/>
</dbReference>
<keyword evidence="12" id="KW-0966">Cell projection</keyword>
<evidence type="ECO:0000256" key="7">
    <source>
        <dbReference type="ARBA" id="ARBA00022779"/>
    </source>
</evidence>
<dbReference type="EMBL" id="FNZI01000005">
    <property type="protein sequence ID" value="SEJ56032.1"/>
    <property type="molecule type" value="Genomic_DNA"/>
</dbReference>
<sequence>MSTETRVMAPKGKIGMRPPGAGAPQPPAQAPEPEQPKRKGGRLPSVIIGLLIVVLAAGAYWFLAGPGASTDAAEGAEAEVEEHHELGDVQIVESVSLNLEGGHYLRIGLGLQLGADAHGEVDEAKALDAAIALFSGLNQDELMEEAVRAHLKEELAHELEELYEGEVLGVYYTDFVTQ</sequence>